<evidence type="ECO:0000256" key="1">
    <source>
        <dbReference type="SAM" id="MobiDB-lite"/>
    </source>
</evidence>
<organism evidence="2 3">
    <name type="scientific">Actinomadura violacea</name>
    <dbReference type="NCBI Taxonomy" id="2819934"/>
    <lineage>
        <taxon>Bacteria</taxon>
        <taxon>Bacillati</taxon>
        <taxon>Actinomycetota</taxon>
        <taxon>Actinomycetes</taxon>
        <taxon>Streptosporangiales</taxon>
        <taxon>Thermomonosporaceae</taxon>
        <taxon>Actinomadura</taxon>
    </lineage>
</organism>
<dbReference type="Pfam" id="PF04672">
    <property type="entry name" value="Methyltransf_19"/>
    <property type="match status" value="1"/>
</dbReference>
<proteinExistence type="predicted"/>
<dbReference type="SUPFAM" id="SSF53335">
    <property type="entry name" value="S-adenosyl-L-methionine-dependent methyltransferases"/>
    <property type="match status" value="1"/>
</dbReference>
<protein>
    <submittedName>
        <fullName evidence="2">SAM-dependent methyltransferase</fullName>
    </submittedName>
</protein>
<evidence type="ECO:0000313" key="2">
    <source>
        <dbReference type="EMBL" id="MBO2461523.1"/>
    </source>
</evidence>
<reference evidence="2 3" key="1">
    <citation type="submission" date="2021-03" db="EMBL/GenBank/DDBJ databases">
        <title>Actinomadura violae sp. nov., isolated from lichen in Thailand.</title>
        <authorList>
            <person name="Kanchanasin P."/>
            <person name="Saeng-In P."/>
            <person name="Phongsopitanun W."/>
            <person name="Yuki M."/>
            <person name="Kudo T."/>
            <person name="Ohkuma M."/>
            <person name="Tanasupawat S."/>
        </authorList>
    </citation>
    <scope>NUCLEOTIDE SEQUENCE [LARGE SCALE GENOMIC DNA]</scope>
    <source>
        <strain evidence="2 3">LCR2-06</strain>
    </source>
</reference>
<accession>A0ABS3RYI7</accession>
<gene>
    <name evidence="2" type="ORF">J4709_28465</name>
</gene>
<dbReference type="InterPro" id="IPR029063">
    <property type="entry name" value="SAM-dependent_MTases_sf"/>
</dbReference>
<keyword evidence="2" id="KW-0489">Methyltransferase</keyword>
<dbReference type="PIRSF" id="PIRSF017393">
    <property type="entry name" value="MTase_SAV2177"/>
    <property type="match status" value="1"/>
</dbReference>
<dbReference type="RefSeq" id="WP_208244882.1">
    <property type="nucleotide sequence ID" value="NZ_JAGEPF010000018.1"/>
</dbReference>
<keyword evidence="3" id="KW-1185">Reference proteome</keyword>
<dbReference type="GO" id="GO:0032259">
    <property type="term" value="P:methylation"/>
    <property type="evidence" value="ECO:0007669"/>
    <property type="project" value="UniProtKB-KW"/>
</dbReference>
<feature type="region of interest" description="Disordered" evidence="1">
    <location>
        <begin position="268"/>
        <end position="291"/>
    </location>
</feature>
<feature type="compositionally biased region" description="Polar residues" evidence="1">
    <location>
        <begin position="282"/>
        <end position="291"/>
    </location>
</feature>
<keyword evidence="2" id="KW-0808">Transferase</keyword>
<sequence length="291" mass="31178">MGAVKGTGSFDWREAERQLSGIDAAVPHSARIWGYWLNGKDNFRADQVSGERFRAIYPAIDVLARACEEFTLRLVTRLARAGVRQFVDVGVGLPPGTPSHTAAQQVVEDARVVYVDNDPLVLAHARAWLRSAPGGAVGVIDADLTDPDALLAAARGWLDFGEPVAVLLMSVLRHIPISDPCDSAARRIVSRLADALTPGGYLAVCDITAASTATSTALTKAVQGYNATGADPWYLRTPAQLTRLLAGTGMDLTEPGVVPIHRWHPHPGHNPPVHAWGGLARTPTTKETTHR</sequence>
<dbReference type="GO" id="GO:0008168">
    <property type="term" value="F:methyltransferase activity"/>
    <property type="evidence" value="ECO:0007669"/>
    <property type="project" value="UniProtKB-KW"/>
</dbReference>
<dbReference type="InterPro" id="IPR006764">
    <property type="entry name" value="SAM_dep_MeTrfase_SAV2177_type"/>
</dbReference>
<dbReference type="Gene3D" id="3.40.50.150">
    <property type="entry name" value="Vaccinia Virus protein VP39"/>
    <property type="match status" value="1"/>
</dbReference>
<dbReference type="Proteomes" id="UP000680206">
    <property type="component" value="Unassembled WGS sequence"/>
</dbReference>
<name>A0ABS3RYI7_9ACTN</name>
<comment type="caution">
    <text evidence="2">The sequence shown here is derived from an EMBL/GenBank/DDBJ whole genome shotgun (WGS) entry which is preliminary data.</text>
</comment>
<dbReference type="EMBL" id="JAGEPF010000018">
    <property type="protein sequence ID" value="MBO2461523.1"/>
    <property type="molecule type" value="Genomic_DNA"/>
</dbReference>
<evidence type="ECO:0000313" key="3">
    <source>
        <dbReference type="Proteomes" id="UP000680206"/>
    </source>
</evidence>